<reference evidence="3" key="1">
    <citation type="submission" date="2016-06" db="EMBL/GenBank/DDBJ databases">
        <authorList>
            <person name="Varghese N."/>
            <person name="Submissions Spin"/>
        </authorList>
    </citation>
    <scope>NUCLEOTIDE SEQUENCE [LARGE SCALE GENOMIC DNA]</scope>
    <source>
        <strain evidence="3">DSM 45160</strain>
    </source>
</reference>
<dbReference type="Proteomes" id="UP000198224">
    <property type="component" value="Chromosome I"/>
</dbReference>
<protein>
    <recommendedName>
        <fullName evidence="4">ATP-binding protein</fullName>
    </recommendedName>
</protein>
<dbReference type="NCBIfam" id="NF041065">
    <property type="entry name" value="DpdH"/>
    <property type="match status" value="1"/>
</dbReference>
<dbReference type="AlphaFoldDB" id="A0A1C4UQG2"/>
<name>A0A1C4UQG2_9ACTN</name>
<evidence type="ECO:0008006" key="4">
    <source>
        <dbReference type="Google" id="ProtNLM"/>
    </source>
</evidence>
<feature type="region of interest" description="Disordered" evidence="1">
    <location>
        <begin position="569"/>
        <end position="591"/>
    </location>
</feature>
<accession>A0A1C4UQG2</accession>
<dbReference type="EMBL" id="LT607409">
    <property type="protein sequence ID" value="SCE73862.1"/>
    <property type="molecule type" value="Genomic_DNA"/>
</dbReference>
<keyword evidence="3" id="KW-1185">Reference proteome</keyword>
<evidence type="ECO:0000313" key="2">
    <source>
        <dbReference type="EMBL" id="SCE73862.1"/>
    </source>
</evidence>
<dbReference type="RefSeq" id="WP_088986548.1">
    <property type="nucleotide sequence ID" value="NZ_LT607409.1"/>
</dbReference>
<evidence type="ECO:0000256" key="1">
    <source>
        <dbReference type="SAM" id="MobiDB-lite"/>
    </source>
</evidence>
<proteinExistence type="predicted"/>
<organism evidence="2 3">
    <name type="scientific">Micromonospora chokoriensis</name>
    <dbReference type="NCBI Taxonomy" id="356851"/>
    <lineage>
        <taxon>Bacteria</taxon>
        <taxon>Bacillati</taxon>
        <taxon>Actinomycetota</taxon>
        <taxon>Actinomycetes</taxon>
        <taxon>Micromonosporales</taxon>
        <taxon>Micromonosporaceae</taxon>
        <taxon>Micromonospora</taxon>
    </lineage>
</organism>
<sequence>MSDFRQHLCWSPLTAGHTINTEAVSPSRAVFFATHAPLRIRRRHPEGRVDARTTEVTEKQVRQDFLERPTANGVLLMPVVGESGAGKSHLVRWVHEKTPDTPTRSVIYLPKTSTSLRAVVRTLLDKPDIDSPELAQLRADVDRMSTELDQAALERRLINELSEAVSTADPKPGIARMLAGPHRLAAVLLDPYIRDYLLQPGKLIPRLAAALLSDQHDGLNDRPTHFTVDDLPLDVADINLASDKARQVLGHLYGKPELQVAAAEILTEQLPAAVTAAWNIGGGRLQEAMLEVRRQYARQGKELLLLIEDFVVLQGVQRDLLDALIEVGVREGRTVLAPVRTLMAVTPGYFGRLAETVLTRAKAATPYIYDLDIAFDVSERGQAEVAAFVGRYLNAARVGRERLEEAGVGAGAEAPNQCEDCPYKQPCHSTFGVSTEGHGLYPFNRHALRRAIHARPAHNSPDSFNPRAVIGEVIRPVLVEHAEALAAGTFPDARFREDYPTATWSGETFLYGAIKTQIDELDPTGSERRQTFLEFWGDAPEELVNLSPDLHHAFGINLLDLAERSDRIIRGPQRPPAGRSTAGRAAPHPSGVDALPARVRKMVDDLENWQGGGGQLLQGTALELRTIIKQAVVSQCAWIEPVMAEPLAAQVEKAWPSRSIVVSIEDAEGEGMVGTSDAPIKFKRSPRNATFFQQLLLAANGATAGNAGAIRRLHRIASRHQRDLQRAVLRARSFSDEDLVAAMRASLLGAVLAGRAWPDMASPALLDAVLDDGASWKRSDVDGCVAPWVALWEAHRAARRELVARLRESVGYRRGTRGDVRIVDAARAMPMLARAAEEWAWRPDRLPEWVAKEAVAGFAKFADLVEAQAARLCEDVADIRRGLPAGVSGSDTVAAVEQALDDALREGLGPDDLTAFRALVEAARHCDWRRVDRLERHLNQIESQADADVRYRATLRLVTAYRGDDLRVIRQFLTTSDAWLTQQLATAQRRAGGSGAIAAVRVQDFLRRWGTLGGGAR</sequence>
<evidence type="ECO:0000313" key="3">
    <source>
        <dbReference type="Proteomes" id="UP000198224"/>
    </source>
</evidence>
<gene>
    <name evidence="2" type="ORF">GA0070612_0644</name>
</gene>